<gene>
    <name evidence="1" type="ORF">T459_14824</name>
</gene>
<reference evidence="1 2" key="1">
    <citation type="journal article" date="2014" name="Nat. Genet.">
        <title>Genome sequence of the hot pepper provides insights into the evolution of pungency in Capsicum species.</title>
        <authorList>
            <person name="Kim S."/>
            <person name="Park M."/>
            <person name="Yeom S.I."/>
            <person name="Kim Y.M."/>
            <person name="Lee J.M."/>
            <person name="Lee H.A."/>
            <person name="Seo E."/>
            <person name="Choi J."/>
            <person name="Cheong K."/>
            <person name="Kim K.T."/>
            <person name="Jung K."/>
            <person name="Lee G.W."/>
            <person name="Oh S.K."/>
            <person name="Bae C."/>
            <person name="Kim S.B."/>
            <person name="Lee H.Y."/>
            <person name="Kim S.Y."/>
            <person name="Kim M.S."/>
            <person name="Kang B.C."/>
            <person name="Jo Y.D."/>
            <person name="Yang H.B."/>
            <person name="Jeong H.J."/>
            <person name="Kang W.H."/>
            <person name="Kwon J.K."/>
            <person name="Shin C."/>
            <person name="Lim J.Y."/>
            <person name="Park J.H."/>
            <person name="Huh J.H."/>
            <person name="Kim J.S."/>
            <person name="Kim B.D."/>
            <person name="Cohen O."/>
            <person name="Paran I."/>
            <person name="Suh M.C."/>
            <person name="Lee S.B."/>
            <person name="Kim Y.K."/>
            <person name="Shin Y."/>
            <person name="Noh S.J."/>
            <person name="Park J."/>
            <person name="Seo Y.S."/>
            <person name="Kwon S.Y."/>
            <person name="Kim H.A."/>
            <person name="Park J.M."/>
            <person name="Kim H.J."/>
            <person name="Choi S.B."/>
            <person name="Bosland P.W."/>
            <person name="Reeves G."/>
            <person name="Jo S.H."/>
            <person name="Lee B.W."/>
            <person name="Cho H.T."/>
            <person name="Choi H.S."/>
            <person name="Lee M.S."/>
            <person name="Yu Y."/>
            <person name="Do Choi Y."/>
            <person name="Park B.S."/>
            <person name="van Deynze A."/>
            <person name="Ashrafi H."/>
            <person name="Hill T."/>
            <person name="Kim W.T."/>
            <person name="Pai H.S."/>
            <person name="Ahn H.K."/>
            <person name="Yeam I."/>
            <person name="Giovannoni J.J."/>
            <person name="Rose J.K."/>
            <person name="Sorensen I."/>
            <person name="Lee S.J."/>
            <person name="Kim R.W."/>
            <person name="Choi I.Y."/>
            <person name="Choi B.S."/>
            <person name="Lim J.S."/>
            <person name="Lee Y.H."/>
            <person name="Choi D."/>
        </authorList>
    </citation>
    <scope>NUCLEOTIDE SEQUENCE [LARGE SCALE GENOMIC DNA]</scope>
    <source>
        <strain evidence="2">cv. CM334</strain>
    </source>
</reference>
<proteinExistence type="predicted"/>
<dbReference type="InterPro" id="IPR036691">
    <property type="entry name" value="Endo/exonu/phosph_ase_sf"/>
</dbReference>
<evidence type="ECO:0000313" key="1">
    <source>
        <dbReference type="EMBL" id="PHT81809.1"/>
    </source>
</evidence>
<protein>
    <recommendedName>
        <fullName evidence="3">Endonuclease/exonuclease/phosphatase domain-containing protein</fullName>
    </recommendedName>
</protein>
<dbReference type="EMBL" id="AYRZ02000005">
    <property type="protein sequence ID" value="PHT81809.1"/>
    <property type="molecule type" value="Genomic_DNA"/>
</dbReference>
<dbReference type="Gene3D" id="3.60.10.10">
    <property type="entry name" value="Endonuclease/exonuclease/phosphatase"/>
    <property type="match status" value="1"/>
</dbReference>
<reference evidence="1 2" key="2">
    <citation type="journal article" date="2017" name="Genome Biol.">
        <title>New reference genome sequences of hot pepper reveal the massive evolution of plant disease-resistance genes by retroduplication.</title>
        <authorList>
            <person name="Kim S."/>
            <person name="Park J."/>
            <person name="Yeom S.I."/>
            <person name="Kim Y.M."/>
            <person name="Seo E."/>
            <person name="Kim K.T."/>
            <person name="Kim M.S."/>
            <person name="Lee J.M."/>
            <person name="Cheong K."/>
            <person name="Shin H.S."/>
            <person name="Kim S.B."/>
            <person name="Han K."/>
            <person name="Lee J."/>
            <person name="Park M."/>
            <person name="Lee H.A."/>
            <person name="Lee H.Y."/>
            <person name="Lee Y."/>
            <person name="Oh S."/>
            <person name="Lee J.H."/>
            <person name="Choi E."/>
            <person name="Choi E."/>
            <person name="Lee S.E."/>
            <person name="Jeon J."/>
            <person name="Kim H."/>
            <person name="Choi G."/>
            <person name="Song H."/>
            <person name="Lee J."/>
            <person name="Lee S.C."/>
            <person name="Kwon J.K."/>
            <person name="Lee H.Y."/>
            <person name="Koo N."/>
            <person name="Hong Y."/>
            <person name="Kim R.W."/>
            <person name="Kang W.H."/>
            <person name="Huh J.H."/>
            <person name="Kang B.C."/>
            <person name="Yang T.J."/>
            <person name="Lee Y.H."/>
            <person name="Bennetzen J.L."/>
            <person name="Choi D."/>
        </authorList>
    </citation>
    <scope>NUCLEOTIDE SEQUENCE [LARGE SCALE GENOMIC DNA]</scope>
    <source>
        <strain evidence="2">cv. CM334</strain>
    </source>
</reference>
<keyword evidence="2" id="KW-1185">Reference proteome</keyword>
<dbReference type="OMA" id="NERRSRC"/>
<accession>A0A2G2ZII3</accession>
<evidence type="ECO:0000313" key="2">
    <source>
        <dbReference type="Proteomes" id="UP000222542"/>
    </source>
</evidence>
<organism evidence="1 2">
    <name type="scientific">Capsicum annuum</name>
    <name type="common">Capsicum pepper</name>
    <dbReference type="NCBI Taxonomy" id="4072"/>
    <lineage>
        <taxon>Eukaryota</taxon>
        <taxon>Viridiplantae</taxon>
        <taxon>Streptophyta</taxon>
        <taxon>Embryophyta</taxon>
        <taxon>Tracheophyta</taxon>
        <taxon>Spermatophyta</taxon>
        <taxon>Magnoliopsida</taxon>
        <taxon>eudicotyledons</taxon>
        <taxon>Gunneridae</taxon>
        <taxon>Pentapetalae</taxon>
        <taxon>asterids</taxon>
        <taxon>lamiids</taxon>
        <taxon>Solanales</taxon>
        <taxon>Solanaceae</taxon>
        <taxon>Solanoideae</taxon>
        <taxon>Capsiceae</taxon>
        <taxon>Capsicum</taxon>
    </lineage>
</organism>
<dbReference type="STRING" id="4072.A0A2G2ZII3"/>
<dbReference type="Gramene" id="PHT81809">
    <property type="protein sequence ID" value="PHT81809"/>
    <property type="gene ID" value="T459_14824"/>
</dbReference>
<dbReference type="SUPFAM" id="SSF56219">
    <property type="entry name" value="DNase I-like"/>
    <property type="match status" value="1"/>
</dbReference>
<dbReference type="Proteomes" id="UP000222542">
    <property type="component" value="Unassembled WGS sequence"/>
</dbReference>
<sequence length="138" mass="15758">MHNCFANCSNKIWIFWKHGLDCSIHSSEEQMTTCRILWKGHYFFRSIVYPKSTTLGREDLWMYMRAFATTICSPWVVTGDFNSILSAEEKLGGKPHKLSKSIPFMKCLYDCSLIDIGYTGSSFTCVMSEKSKVLSGRG</sequence>
<name>A0A2G2ZII3_CAPAN</name>
<dbReference type="AlphaFoldDB" id="A0A2G2ZII3"/>
<evidence type="ECO:0008006" key="3">
    <source>
        <dbReference type="Google" id="ProtNLM"/>
    </source>
</evidence>
<comment type="caution">
    <text evidence="1">The sequence shown here is derived from an EMBL/GenBank/DDBJ whole genome shotgun (WGS) entry which is preliminary data.</text>
</comment>